<dbReference type="CDD" id="cd04301">
    <property type="entry name" value="NAT_SF"/>
    <property type="match status" value="1"/>
</dbReference>
<keyword evidence="1" id="KW-0808">Transferase</keyword>
<dbReference type="InterPro" id="IPR016181">
    <property type="entry name" value="Acyl_CoA_acyltransferase"/>
</dbReference>
<feature type="domain" description="N-acetyltransferase" evidence="3">
    <location>
        <begin position="1"/>
        <end position="160"/>
    </location>
</feature>
<evidence type="ECO:0000256" key="2">
    <source>
        <dbReference type="ARBA" id="ARBA00023315"/>
    </source>
</evidence>
<evidence type="ECO:0000313" key="4">
    <source>
        <dbReference type="EMBL" id="MBE9376407.1"/>
    </source>
</evidence>
<evidence type="ECO:0000259" key="3">
    <source>
        <dbReference type="PROSITE" id="PS51186"/>
    </source>
</evidence>
<organism evidence="4 5">
    <name type="scientific">Saccharopolyspora montiporae</name>
    <dbReference type="NCBI Taxonomy" id="2781240"/>
    <lineage>
        <taxon>Bacteria</taxon>
        <taxon>Bacillati</taxon>
        <taxon>Actinomycetota</taxon>
        <taxon>Actinomycetes</taxon>
        <taxon>Pseudonocardiales</taxon>
        <taxon>Pseudonocardiaceae</taxon>
        <taxon>Saccharopolyspora</taxon>
    </lineage>
</organism>
<sequence>MQLIDAAPADARAVARLHVRAWQVAYRGLLPDEHLDSLSVEQRAARYRFGSGPLTTALARESGDLLGFVTFGPAGDEAGAGQVHALYVDPAAWRRGTGAALLEHAQNRLRAAGFGAAMLWVLAANDRARSFYARHGWRPDGGRRTECLGGRAVDEVRHRRRPL</sequence>
<dbReference type="Gene3D" id="3.40.630.30">
    <property type="match status" value="1"/>
</dbReference>
<keyword evidence="5" id="KW-1185">Reference proteome</keyword>
<keyword evidence="2" id="KW-0012">Acyltransferase</keyword>
<evidence type="ECO:0000313" key="5">
    <source>
        <dbReference type="Proteomes" id="UP000598360"/>
    </source>
</evidence>
<accession>A0A929BFA8</accession>
<dbReference type="SUPFAM" id="SSF55729">
    <property type="entry name" value="Acyl-CoA N-acyltransferases (Nat)"/>
    <property type="match status" value="1"/>
</dbReference>
<dbReference type="RefSeq" id="WP_193930047.1">
    <property type="nucleotide sequence ID" value="NZ_JADEYC010000042.1"/>
</dbReference>
<dbReference type="Pfam" id="PF00583">
    <property type="entry name" value="Acetyltransf_1"/>
    <property type="match status" value="1"/>
</dbReference>
<dbReference type="EMBL" id="JADEYC010000042">
    <property type="protein sequence ID" value="MBE9376407.1"/>
    <property type="molecule type" value="Genomic_DNA"/>
</dbReference>
<dbReference type="AlphaFoldDB" id="A0A929BFA8"/>
<dbReference type="InterPro" id="IPR050832">
    <property type="entry name" value="Bact_Acetyltransf"/>
</dbReference>
<dbReference type="GO" id="GO:0016747">
    <property type="term" value="F:acyltransferase activity, transferring groups other than amino-acyl groups"/>
    <property type="evidence" value="ECO:0007669"/>
    <property type="project" value="InterPro"/>
</dbReference>
<name>A0A929BFA8_9PSEU</name>
<dbReference type="Proteomes" id="UP000598360">
    <property type="component" value="Unassembled WGS sequence"/>
</dbReference>
<gene>
    <name evidence="4" type="ORF">IQ251_18300</name>
</gene>
<dbReference type="PROSITE" id="PS51186">
    <property type="entry name" value="GNAT"/>
    <property type="match status" value="1"/>
</dbReference>
<evidence type="ECO:0000256" key="1">
    <source>
        <dbReference type="ARBA" id="ARBA00022679"/>
    </source>
</evidence>
<protein>
    <submittedName>
        <fullName evidence="4">GNAT family N-acetyltransferase</fullName>
    </submittedName>
</protein>
<dbReference type="InterPro" id="IPR000182">
    <property type="entry name" value="GNAT_dom"/>
</dbReference>
<dbReference type="PANTHER" id="PTHR43877">
    <property type="entry name" value="AMINOALKYLPHOSPHONATE N-ACETYLTRANSFERASE-RELATED-RELATED"/>
    <property type="match status" value="1"/>
</dbReference>
<comment type="caution">
    <text evidence="4">The sequence shown here is derived from an EMBL/GenBank/DDBJ whole genome shotgun (WGS) entry which is preliminary data.</text>
</comment>
<reference evidence="4" key="1">
    <citation type="submission" date="2020-10" db="EMBL/GenBank/DDBJ databases">
        <title>Diversity and distribution of actinomycetes associated with coral in the coast of Hainan.</title>
        <authorList>
            <person name="Li F."/>
        </authorList>
    </citation>
    <scope>NUCLEOTIDE SEQUENCE</scope>
    <source>
        <strain evidence="4">HNM0983</strain>
    </source>
</reference>
<proteinExistence type="predicted"/>